<evidence type="ECO:0008006" key="2">
    <source>
        <dbReference type="Google" id="ProtNLM"/>
    </source>
</evidence>
<dbReference type="AlphaFoldDB" id="X1BB28"/>
<name>X1BB28_9ZZZZ</name>
<protein>
    <recommendedName>
        <fullName evidence="2">Metallo-beta-lactamase domain-containing protein</fullName>
    </recommendedName>
</protein>
<dbReference type="SUPFAM" id="SSF56281">
    <property type="entry name" value="Metallo-hydrolase/oxidoreductase"/>
    <property type="match status" value="1"/>
</dbReference>
<accession>X1BB28</accession>
<proteinExistence type="predicted"/>
<reference evidence="1" key="1">
    <citation type="journal article" date="2014" name="Front. Microbiol.">
        <title>High frequency of phylogenetically diverse reductive dehalogenase-homologous genes in deep subseafloor sedimentary metagenomes.</title>
        <authorList>
            <person name="Kawai M."/>
            <person name="Futagami T."/>
            <person name="Toyoda A."/>
            <person name="Takaki Y."/>
            <person name="Nishi S."/>
            <person name="Hori S."/>
            <person name="Arai W."/>
            <person name="Tsubouchi T."/>
            <person name="Morono Y."/>
            <person name="Uchiyama I."/>
            <person name="Ito T."/>
            <person name="Fujiyama A."/>
            <person name="Inagaki F."/>
            <person name="Takami H."/>
        </authorList>
    </citation>
    <scope>NUCLEOTIDE SEQUENCE</scope>
    <source>
        <strain evidence="1">Expedition CK06-06</strain>
    </source>
</reference>
<gene>
    <name evidence="1" type="ORF">S01H4_44684</name>
</gene>
<sequence>MKSLAVRILQFAVLSFSTMLFALTGQAHSASPKIGLTKVAENVYSFKYFIHRNMIVISDEGVILTDPMNAKAAKMMLA</sequence>
<dbReference type="InterPro" id="IPR036866">
    <property type="entry name" value="RibonucZ/Hydroxyglut_hydro"/>
</dbReference>
<feature type="non-terminal residue" evidence="1">
    <location>
        <position position="78"/>
    </location>
</feature>
<dbReference type="EMBL" id="BART01024802">
    <property type="protein sequence ID" value="GAG93084.1"/>
    <property type="molecule type" value="Genomic_DNA"/>
</dbReference>
<organism evidence="1">
    <name type="scientific">marine sediment metagenome</name>
    <dbReference type="NCBI Taxonomy" id="412755"/>
    <lineage>
        <taxon>unclassified sequences</taxon>
        <taxon>metagenomes</taxon>
        <taxon>ecological metagenomes</taxon>
    </lineage>
</organism>
<comment type="caution">
    <text evidence="1">The sequence shown here is derived from an EMBL/GenBank/DDBJ whole genome shotgun (WGS) entry which is preliminary data.</text>
</comment>
<evidence type="ECO:0000313" key="1">
    <source>
        <dbReference type="EMBL" id="GAG93084.1"/>
    </source>
</evidence>